<dbReference type="InParanoid" id="A0A162XAU8"/>
<dbReference type="InterPro" id="IPR009057">
    <property type="entry name" value="Homeodomain-like_sf"/>
</dbReference>
<evidence type="ECO:0000313" key="1">
    <source>
        <dbReference type="EMBL" id="OAD73605.1"/>
    </source>
</evidence>
<proteinExistence type="predicted"/>
<dbReference type="SUPFAM" id="SSF46689">
    <property type="entry name" value="Homeodomain-like"/>
    <property type="match status" value="1"/>
</dbReference>
<dbReference type="OrthoDB" id="2350562at2759"/>
<dbReference type="VEuPathDB" id="FungiDB:PHYBLDRAFT_92642"/>
<dbReference type="GeneID" id="29004700"/>
<accession>A0A162XAU8</accession>
<gene>
    <name evidence="1" type="ORF">PHYBLDRAFT_92642</name>
</gene>
<keyword evidence="1" id="KW-0371">Homeobox</keyword>
<dbReference type="EMBL" id="KV440980">
    <property type="protein sequence ID" value="OAD73605.1"/>
    <property type="molecule type" value="Genomic_DNA"/>
</dbReference>
<feature type="non-terminal residue" evidence="1">
    <location>
        <position position="89"/>
    </location>
</feature>
<dbReference type="Proteomes" id="UP000077315">
    <property type="component" value="Unassembled WGS sequence"/>
</dbReference>
<dbReference type="RefSeq" id="XP_018291645.1">
    <property type="nucleotide sequence ID" value="XM_018443795.1"/>
</dbReference>
<feature type="non-terminal residue" evidence="1">
    <location>
        <position position="1"/>
    </location>
</feature>
<name>A0A162XAU8_PHYB8</name>
<dbReference type="AlphaFoldDB" id="A0A162XAU8"/>
<keyword evidence="1" id="KW-0238">DNA-binding</keyword>
<reference evidence="2" key="1">
    <citation type="submission" date="2015-06" db="EMBL/GenBank/DDBJ databases">
        <title>Expansion of signal transduction pathways in fungi by whole-genome duplication.</title>
        <authorList>
            <consortium name="DOE Joint Genome Institute"/>
            <person name="Corrochano L.M."/>
            <person name="Kuo A."/>
            <person name="Marcet-Houben M."/>
            <person name="Polaino S."/>
            <person name="Salamov A."/>
            <person name="Villalobos J.M."/>
            <person name="Alvarez M.I."/>
            <person name="Avalos J."/>
            <person name="Benito E.P."/>
            <person name="Benoit I."/>
            <person name="Burger G."/>
            <person name="Camino L.P."/>
            <person name="Canovas D."/>
            <person name="Cerda-Olmedo E."/>
            <person name="Cheng J.-F."/>
            <person name="Dominguez A."/>
            <person name="Elias M."/>
            <person name="Eslava A.P."/>
            <person name="Glaser F."/>
            <person name="Grimwood J."/>
            <person name="Gutierrez G."/>
            <person name="Heitman J."/>
            <person name="Henrissat B."/>
            <person name="Iturriaga E.A."/>
            <person name="Lang B.F."/>
            <person name="Lavin J.L."/>
            <person name="Lee S."/>
            <person name="Li W."/>
            <person name="Lindquist E."/>
            <person name="Lopez-Garcia S."/>
            <person name="Luque E.M."/>
            <person name="Marcos A.T."/>
            <person name="Martin J."/>
            <person name="McCluskey K."/>
            <person name="Medina H.R."/>
            <person name="Miralles-Duran A."/>
            <person name="Miyazaki A."/>
            <person name="Munoz-Torres E."/>
            <person name="Oguiza J.A."/>
            <person name="Ohm R."/>
            <person name="Olmedo M."/>
            <person name="Orejas M."/>
            <person name="Ortiz-Castellanos L."/>
            <person name="Pisabarro A.G."/>
            <person name="Rodriguez-Romero J."/>
            <person name="Ruiz-Herrera J."/>
            <person name="Ruiz-Vazquez R."/>
            <person name="Sanz C."/>
            <person name="Schackwitz W."/>
            <person name="Schmutz J."/>
            <person name="Shahriari M."/>
            <person name="Shelest E."/>
            <person name="Silva-Franco F."/>
            <person name="Soanes D."/>
            <person name="Syed K."/>
            <person name="Tagua V.G."/>
            <person name="Talbot N.J."/>
            <person name="Thon M."/>
            <person name="De vries R.P."/>
            <person name="Wiebenga A."/>
            <person name="Yadav J.S."/>
            <person name="Braun E.L."/>
            <person name="Baker S."/>
            <person name="Garre V."/>
            <person name="Horwitz B."/>
            <person name="Torres-Martinez S."/>
            <person name="Idnurm A."/>
            <person name="Herrera-Estrella A."/>
            <person name="Gabaldon T."/>
            <person name="Grigoriev I.V."/>
        </authorList>
    </citation>
    <scope>NUCLEOTIDE SEQUENCE [LARGE SCALE GENOMIC DNA]</scope>
    <source>
        <strain evidence="2">NRRL 1555(-)</strain>
    </source>
</reference>
<keyword evidence="2" id="KW-1185">Reference proteome</keyword>
<organism evidence="1 2">
    <name type="scientific">Phycomyces blakesleeanus (strain ATCC 8743b / DSM 1359 / FGSC 10004 / NBRC 33097 / NRRL 1555)</name>
    <dbReference type="NCBI Taxonomy" id="763407"/>
    <lineage>
        <taxon>Eukaryota</taxon>
        <taxon>Fungi</taxon>
        <taxon>Fungi incertae sedis</taxon>
        <taxon>Mucoromycota</taxon>
        <taxon>Mucoromycotina</taxon>
        <taxon>Mucoromycetes</taxon>
        <taxon>Mucorales</taxon>
        <taxon>Phycomycetaceae</taxon>
        <taxon>Phycomyces</taxon>
    </lineage>
</organism>
<protein>
    <submittedName>
        <fullName evidence="1">Homeodomain-like DNA binding domain-containing transcription factor</fullName>
    </submittedName>
</protein>
<evidence type="ECO:0000313" key="2">
    <source>
        <dbReference type="Proteomes" id="UP000077315"/>
    </source>
</evidence>
<sequence length="89" mass="10169">IAKKLGVSKYVVHRVLKAYKESDSYKAGVRSGRPKKLNERDKREILHEIRRDATTPLTTICKTLSTPVSVKTLRTYLRSAGIRSRKTIE</sequence>
<dbReference type="GO" id="GO:0003677">
    <property type="term" value="F:DNA binding"/>
    <property type="evidence" value="ECO:0007669"/>
    <property type="project" value="UniProtKB-KW"/>
</dbReference>